<dbReference type="GO" id="GO:0052906">
    <property type="term" value="F:tRNA (guanine(37)-N1)-methyltransferase activity"/>
    <property type="evidence" value="ECO:0007669"/>
    <property type="project" value="UniProtKB-EC"/>
</dbReference>
<comment type="similarity">
    <text evidence="1">Belongs to the class I-like SAM-binding methyltransferase superfamily. TRM5/TYW2 family.</text>
</comment>
<keyword evidence="2" id="KW-0963">Cytoplasm</keyword>
<dbReference type="Pfam" id="PF25133">
    <property type="entry name" value="TYW2_N_2"/>
    <property type="match status" value="1"/>
</dbReference>
<reference evidence="9" key="2">
    <citation type="journal article" date="2024" name="Plant">
        <title>Genomic evolution and insights into agronomic trait innovations of Sesamum species.</title>
        <authorList>
            <person name="Miao H."/>
            <person name="Wang L."/>
            <person name="Qu L."/>
            <person name="Liu H."/>
            <person name="Sun Y."/>
            <person name="Le M."/>
            <person name="Wang Q."/>
            <person name="Wei S."/>
            <person name="Zheng Y."/>
            <person name="Lin W."/>
            <person name="Duan Y."/>
            <person name="Cao H."/>
            <person name="Xiong S."/>
            <person name="Wang X."/>
            <person name="Wei L."/>
            <person name="Li C."/>
            <person name="Ma Q."/>
            <person name="Ju M."/>
            <person name="Zhao R."/>
            <person name="Li G."/>
            <person name="Mu C."/>
            <person name="Tian Q."/>
            <person name="Mei H."/>
            <person name="Zhang T."/>
            <person name="Gao T."/>
            <person name="Zhang H."/>
        </authorList>
    </citation>
    <scope>NUCLEOTIDE SEQUENCE</scope>
    <source>
        <strain evidence="9">G02</strain>
    </source>
</reference>
<dbReference type="PANTHER" id="PTHR23245:SF43">
    <property type="entry name" value="TRNA (GUANINE(37)-N1)-METHYLTRANSFERASE 2"/>
    <property type="match status" value="1"/>
</dbReference>
<reference evidence="9" key="1">
    <citation type="submission" date="2020-06" db="EMBL/GenBank/DDBJ databases">
        <authorList>
            <person name="Li T."/>
            <person name="Hu X."/>
            <person name="Zhang T."/>
            <person name="Song X."/>
            <person name="Zhang H."/>
            <person name="Dai N."/>
            <person name="Sheng W."/>
            <person name="Hou X."/>
            <person name="Wei L."/>
        </authorList>
    </citation>
    <scope>NUCLEOTIDE SEQUENCE</scope>
    <source>
        <strain evidence="9">G02</strain>
        <tissue evidence="9">Leaf</tissue>
    </source>
</reference>
<dbReference type="GO" id="GO:0070901">
    <property type="term" value="P:mitochondrial tRNA methylation"/>
    <property type="evidence" value="ECO:0007669"/>
    <property type="project" value="UniProtKB-ARBA"/>
</dbReference>
<dbReference type="GO" id="GO:0005739">
    <property type="term" value="C:mitochondrion"/>
    <property type="evidence" value="ECO:0007669"/>
    <property type="project" value="GOC"/>
</dbReference>
<dbReference type="Gene3D" id="3.30.300.110">
    <property type="entry name" value="Met-10+ protein-like domains"/>
    <property type="match status" value="1"/>
</dbReference>
<keyword evidence="6" id="KW-0819">tRNA processing</keyword>
<dbReference type="InterPro" id="IPR056744">
    <property type="entry name" value="TRM5/TYW2-like_N"/>
</dbReference>
<evidence type="ECO:0000256" key="1">
    <source>
        <dbReference type="ARBA" id="ARBA00009775"/>
    </source>
</evidence>
<dbReference type="InterPro" id="IPR029063">
    <property type="entry name" value="SAM-dependent_MTases_sf"/>
</dbReference>
<dbReference type="PROSITE" id="PS51684">
    <property type="entry name" value="SAM_MT_TRM5_TYW2"/>
    <property type="match status" value="1"/>
</dbReference>
<keyword evidence="4" id="KW-0808">Transferase</keyword>
<name>A0AAW2KL82_SESRA</name>
<evidence type="ECO:0000256" key="3">
    <source>
        <dbReference type="ARBA" id="ARBA00022603"/>
    </source>
</evidence>
<evidence type="ECO:0000256" key="6">
    <source>
        <dbReference type="ARBA" id="ARBA00022694"/>
    </source>
</evidence>
<evidence type="ECO:0000256" key="2">
    <source>
        <dbReference type="ARBA" id="ARBA00022490"/>
    </source>
</evidence>
<dbReference type="AlphaFoldDB" id="A0AAW2KL82"/>
<evidence type="ECO:0000256" key="5">
    <source>
        <dbReference type="ARBA" id="ARBA00022691"/>
    </source>
</evidence>
<feature type="domain" description="SAM-dependent methyltransferase TRM5/TYW2-type" evidence="8">
    <location>
        <begin position="7"/>
        <end position="265"/>
    </location>
</feature>
<accession>A0AAW2KL82</accession>
<dbReference type="InterPro" id="IPR056743">
    <property type="entry name" value="TRM5-TYW2-like_MTfase"/>
</dbReference>
<protein>
    <submittedName>
        <fullName evidence="9">tRNA (Guanine(37)-N1)-methyltransferase 1</fullName>
    </submittedName>
</protein>
<dbReference type="GO" id="GO:0002939">
    <property type="term" value="P:tRNA N1-guanine methylation"/>
    <property type="evidence" value="ECO:0007669"/>
    <property type="project" value="TreeGrafter"/>
</dbReference>
<evidence type="ECO:0000256" key="7">
    <source>
        <dbReference type="ARBA" id="ARBA00047783"/>
    </source>
</evidence>
<dbReference type="FunFam" id="3.30.300.110:FF:000001">
    <property type="entry name" value="tRNA (guanine(37)-N1)-methyltransferase"/>
    <property type="match status" value="1"/>
</dbReference>
<organism evidence="9">
    <name type="scientific">Sesamum radiatum</name>
    <name type="common">Black benniseed</name>
    <dbReference type="NCBI Taxonomy" id="300843"/>
    <lineage>
        <taxon>Eukaryota</taxon>
        <taxon>Viridiplantae</taxon>
        <taxon>Streptophyta</taxon>
        <taxon>Embryophyta</taxon>
        <taxon>Tracheophyta</taxon>
        <taxon>Spermatophyta</taxon>
        <taxon>Magnoliopsida</taxon>
        <taxon>eudicotyledons</taxon>
        <taxon>Gunneridae</taxon>
        <taxon>Pentapetalae</taxon>
        <taxon>asterids</taxon>
        <taxon>lamiids</taxon>
        <taxon>Lamiales</taxon>
        <taxon>Pedaliaceae</taxon>
        <taxon>Sesamum</taxon>
    </lineage>
</organism>
<evidence type="ECO:0000313" key="9">
    <source>
        <dbReference type="EMBL" id="KAL0306458.1"/>
    </source>
</evidence>
<keyword evidence="5" id="KW-0949">S-adenosyl-L-methionine</keyword>
<proteinExistence type="inferred from homology"/>
<dbReference type="Pfam" id="PF02475">
    <property type="entry name" value="TRM5-TYW2_MTfase"/>
    <property type="match status" value="1"/>
</dbReference>
<dbReference type="EMBL" id="JACGWJ010000028">
    <property type="protein sequence ID" value="KAL0306458.1"/>
    <property type="molecule type" value="Genomic_DNA"/>
</dbReference>
<dbReference type="Gene3D" id="3.40.50.150">
    <property type="entry name" value="Vaccinia Virus protein VP39"/>
    <property type="match status" value="1"/>
</dbReference>
<keyword evidence="3" id="KW-0489">Methyltransferase</keyword>
<dbReference type="InterPro" id="IPR030382">
    <property type="entry name" value="MeTrfase_TRM5/TYW2"/>
</dbReference>
<gene>
    <name evidence="9" type="ORF">Sradi_6063100</name>
</gene>
<evidence type="ECO:0000259" key="8">
    <source>
        <dbReference type="PROSITE" id="PS51684"/>
    </source>
</evidence>
<comment type="caution">
    <text evidence="9">The sequence shown here is derived from an EMBL/GenBank/DDBJ whole genome shotgun (WGS) entry which is preliminary data.</text>
</comment>
<evidence type="ECO:0000256" key="4">
    <source>
        <dbReference type="ARBA" id="ARBA00022679"/>
    </source>
</evidence>
<comment type="catalytic activity">
    <reaction evidence="7">
        <text>guanosine(37) in tRNA + S-adenosyl-L-methionine = N(1)-methylguanosine(37) in tRNA + S-adenosyl-L-homocysteine + H(+)</text>
        <dbReference type="Rhea" id="RHEA:36899"/>
        <dbReference type="Rhea" id="RHEA-COMP:10145"/>
        <dbReference type="Rhea" id="RHEA-COMP:10147"/>
        <dbReference type="ChEBI" id="CHEBI:15378"/>
        <dbReference type="ChEBI" id="CHEBI:57856"/>
        <dbReference type="ChEBI" id="CHEBI:59789"/>
        <dbReference type="ChEBI" id="CHEBI:73542"/>
        <dbReference type="ChEBI" id="CHEBI:74269"/>
        <dbReference type="EC" id="2.1.1.228"/>
    </reaction>
</comment>
<dbReference type="SUPFAM" id="SSF53335">
    <property type="entry name" value="S-adenosyl-L-methionine-dependent methyltransferases"/>
    <property type="match status" value="1"/>
</dbReference>
<sequence length="271" mass="30747">MIIPSTFEAVEHIAHLNLRDEHLQYKNLVVKVVLDKNRPKIQTVVNKVEAIQNEYRTMQLKILAGNKSLVTTLVENGWHFHVDLAAVYWNSRYATEKQRLLSCFTCNDVVCDVFAGVGPIAISAAKKVKRLYANGLNPCAVECLERNCVLNKIEVFNMDGGDTLKQFFASERTQSITQVLMHFPKDAAEFLDAFRGNFQGNRPGKEYVLPRIHVYGFSKAQDPEFDFHERIRIALSEPALDVEMHRLHAVAPGKWMLCASFILPEKTGSNL</sequence>
<dbReference type="PANTHER" id="PTHR23245">
    <property type="entry name" value="TRNA METHYLTRANSFERASE"/>
    <property type="match status" value="1"/>
</dbReference>